<sequence>MGLRKHFAAKWDFRSRVPFSQPISQLRNGVGRLRNGTRVPKGCFAAVKHHAKWGFGCEIPAQLCAVHLQTAITFSFQLQIKHRLKLWTPDFPSFEKRYIMHNLSSRKCFKNVSNSSKMQHFRSCHFAAISQLRNEGHCAAKWHSCAKRWFRNCENFRRGGHGAAKSFRSEVAISQGAIVGCEISQTTEFSCF</sequence>
<dbReference type="EMBL" id="AM466188">
    <property type="protein sequence ID" value="CAN74812.1"/>
    <property type="molecule type" value="Genomic_DNA"/>
</dbReference>
<protein>
    <submittedName>
        <fullName evidence="1">Uncharacterized protein</fullName>
    </submittedName>
</protein>
<dbReference type="AlphaFoldDB" id="A5BP19"/>
<gene>
    <name evidence="1" type="ORF">VITISV_015189</name>
</gene>
<proteinExistence type="predicted"/>
<reference evidence="1" key="1">
    <citation type="journal article" date="2007" name="PLoS ONE">
        <title>The first genome sequence of an elite grapevine cultivar (Pinot noir Vitis vinifera L.): coping with a highly heterozygous genome.</title>
        <authorList>
            <person name="Velasco R."/>
            <person name="Zharkikh A."/>
            <person name="Troggio M."/>
            <person name="Cartwright D.A."/>
            <person name="Cestaro A."/>
            <person name="Pruss D."/>
            <person name="Pindo M."/>
            <person name="FitzGerald L.M."/>
            <person name="Vezzulli S."/>
            <person name="Reid J."/>
            <person name="Malacarne G."/>
            <person name="Iliev D."/>
            <person name="Coppola G."/>
            <person name="Wardell B."/>
            <person name="Micheletti D."/>
            <person name="Macalma T."/>
            <person name="Facci M."/>
            <person name="Mitchell J.T."/>
            <person name="Perazzolli M."/>
            <person name="Eldredge G."/>
            <person name="Gatto P."/>
            <person name="Oyzerski R."/>
            <person name="Moretto M."/>
            <person name="Gutin N."/>
            <person name="Stefanini M."/>
            <person name="Chen Y."/>
            <person name="Segala C."/>
            <person name="Davenport C."/>
            <person name="Dematte L."/>
            <person name="Mraz A."/>
            <person name="Battilana J."/>
            <person name="Stormo K."/>
            <person name="Costa F."/>
            <person name="Tao Q."/>
            <person name="Si-Ammour A."/>
            <person name="Harkins T."/>
            <person name="Lackey A."/>
            <person name="Perbost C."/>
            <person name="Taillon B."/>
            <person name="Stella A."/>
            <person name="Solovyev V."/>
            <person name="Fawcett J.A."/>
            <person name="Sterck L."/>
            <person name="Vandepoele K."/>
            <person name="Grando S.M."/>
            <person name="Toppo S."/>
            <person name="Moser C."/>
            <person name="Lanchbury J."/>
            <person name="Bogden R."/>
            <person name="Skolnick M."/>
            <person name="Sgaramella V."/>
            <person name="Bhatnagar S.K."/>
            <person name="Fontana P."/>
            <person name="Gutin A."/>
            <person name="Van de Peer Y."/>
            <person name="Salamini F."/>
            <person name="Viola R."/>
        </authorList>
    </citation>
    <scope>NUCLEOTIDE SEQUENCE</scope>
</reference>
<accession>A5BP19</accession>
<organism evidence="1">
    <name type="scientific">Vitis vinifera</name>
    <name type="common">Grape</name>
    <dbReference type="NCBI Taxonomy" id="29760"/>
    <lineage>
        <taxon>Eukaryota</taxon>
        <taxon>Viridiplantae</taxon>
        <taxon>Streptophyta</taxon>
        <taxon>Embryophyta</taxon>
        <taxon>Tracheophyta</taxon>
        <taxon>Spermatophyta</taxon>
        <taxon>Magnoliopsida</taxon>
        <taxon>eudicotyledons</taxon>
        <taxon>Gunneridae</taxon>
        <taxon>Pentapetalae</taxon>
        <taxon>rosids</taxon>
        <taxon>Vitales</taxon>
        <taxon>Vitaceae</taxon>
        <taxon>Viteae</taxon>
        <taxon>Vitis</taxon>
    </lineage>
</organism>
<evidence type="ECO:0000313" key="1">
    <source>
        <dbReference type="EMBL" id="CAN74812.1"/>
    </source>
</evidence>
<name>A5BP19_VITVI</name>